<feature type="transmembrane region" description="Helical" evidence="6">
    <location>
        <begin position="153"/>
        <end position="170"/>
    </location>
</feature>
<dbReference type="Pfam" id="PF07690">
    <property type="entry name" value="MFS_1"/>
    <property type="match status" value="1"/>
</dbReference>
<dbReference type="Proteomes" id="UP000186955">
    <property type="component" value="Unassembled WGS sequence"/>
</dbReference>
<evidence type="ECO:0000256" key="3">
    <source>
        <dbReference type="ARBA" id="ARBA00022692"/>
    </source>
</evidence>
<evidence type="ECO:0000256" key="6">
    <source>
        <dbReference type="SAM" id="Phobius"/>
    </source>
</evidence>
<evidence type="ECO:0000313" key="7">
    <source>
        <dbReference type="EMBL" id="OKO92717.1"/>
    </source>
</evidence>
<keyword evidence="4 6" id="KW-1133">Transmembrane helix</keyword>
<name>A0A1Q5SXH2_9EURO</name>
<comment type="subcellular location">
    <subcellularLocation>
        <location evidence="1">Membrane</location>
        <topology evidence="1">Multi-pass membrane protein</topology>
    </subcellularLocation>
</comment>
<keyword evidence="3 6" id="KW-0812">Transmembrane</keyword>
<dbReference type="InterPro" id="IPR011701">
    <property type="entry name" value="MFS"/>
</dbReference>
<evidence type="ECO:0000256" key="1">
    <source>
        <dbReference type="ARBA" id="ARBA00004141"/>
    </source>
</evidence>
<dbReference type="PANTHER" id="PTHR23511">
    <property type="entry name" value="SYNAPTIC VESICLE GLYCOPROTEIN 2"/>
    <property type="match status" value="1"/>
</dbReference>
<proteinExistence type="predicted"/>
<dbReference type="GO" id="GO:0022857">
    <property type="term" value="F:transmembrane transporter activity"/>
    <property type="evidence" value="ECO:0007669"/>
    <property type="project" value="InterPro"/>
</dbReference>
<evidence type="ECO:0000313" key="8">
    <source>
        <dbReference type="Proteomes" id="UP000186955"/>
    </source>
</evidence>
<feature type="transmembrane region" description="Helical" evidence="6">
    <location>
        <begin position="176"/>
        <end position="196"/>
    </location>
</feature>
<dbReference type="AlphaFoldDB" id="A0A1Q5SXH2"/>
<dbReference type="Gene3D" id="1.20.1250.20">
    <property type="entry name" value="MFS general substrate transporter like domains"/>
    <property type="match status" value="1"/>
</dbReference>
<accession>A0A1Q5SXH2</accession>
<sequence length="268" mass="29050">MNSGQFYETPKFLLARRRDAEATQLVKDIALYNKRQTWLTEASFARIDSTIDAQEEQLDSKSRLQSLFASSGNIGIVSLVLLWIAMGLTFILYQTYISNYRAVHGVSKVNAITVTRSYLYSRYLYSALCAIPGPIVASFLVEVKGVGRKRTGAGIAVLTGLFMLVSTTSGSHGSALAFECILSFLQYTGLATLTLYTVEIVPTPTRGFSLGVTSFFWGLSGLIAHVVTTFESTTVSGGAPVWFVGALWVVLAGAWLGLPMETQARAAA</sequence>
<evidence type="ECO:0000256" key="4">
    <source>
        <dbReference type="ARBA" id="ARBA00022989"/>
    </source>
</evidence>
<dbReference type="InterPro" id="IPR036259">
    <property type="entry name" value="MFS_trans_sf"/>
</dbReference>
<evidence type="ECO:0008006" key="9">
    <source>
        <dbReference type="Google" id="ProtNLM"/>
    </source>
</evidence>
<protein>
    <recommendedName>
        <fullName evidence="9">Major facilitator superfamily (MFS) profile domain-containing protein</fullName>
    </recommendedName>
</protein>
<feature type="transmembrane region" description="Helical" evidence="6">
    <location>
        <begin position="67"/>
        <end position="93"/>
    </location>
</feature>
<dbReference type="SUPFAM" id="SSF103473">
    <property type="entry name" value="MFS general substrate transporter"/>
    <property type="match status" value="1"/>
</dbReference>
<organism evidence="7 8">
    <name type="scientific">Penicillium subrubescens</name>
    <dbReference type="NCBI Taxonomy" id="1316194"/>
    <lineage>
        <taxon>Eukaryota</taxon>
        <taxon>Fungi</taxon>
        <taxon>Dikarya</taxon>
        <taxon>Ascomycota</taxon>
        <taxon>Pezizomycotina</taxon>
        <taxon>Eurotiomycetes</taxon>
        <taxon>Eurotiomycetidae</taxon>
        <taxon>Eurotiales</taxon>
        <taxon>Aspergillaceae</taxon>
        <taxon>Penicillium</taxon>
    </lineage>
</organism>
<feature type="transmembrane region" description="Helical" evidence="6">
    <location>
        <begin position="239"/>
        <end position="258"/>
    </location>
</feature>
<feature type="transmembrane region" description="Helical" evidence="6">
    <location>
        <begin position="208"/>
        <end position="227"/>
    </location>
</feature>
<dbReference type="PANTHER" id="PTHR23511:SF5">
    <property type="entry name" value="MAJOR FACILITATOR-TYPE TRANSPORTER HXNZ-RELATED"/>
    <property type="match status" value="1"/>
</dbReference>
<reference evidence="7 8" key="1">
    <citation type="submission" date="2016-10" db="EMBL/GenBank/DDBJ databases">
        <title>Genome sequence of the ascomycete fungus Penicillium subrubescens.</title>
        <authorList>
            <person name="De Vries R.P."/>
            <person name="Peng M."/>
            <person name="Dilokpimol A."/>
            <person name="Hilden K."/>
            <person name="Makela M.R."/>
            <person name="Grigoriev I."/>
            <person name="Riley R."/>
            <person name="Granchi Z."/>
        </authorList>
    </citation>
    <scope>NUCLEOTIDE SEQUENCE [LARGE SCALE GENOMIC DNA]</scope>
    <source>
        <strain evidence="7 8">CBS 132785</strain>
    </source>
</reference>
<keyword evidence="5 6" id="KW-0472">Membrane</keyword>
<dbReference type="EMBL" id="MNBE01000740">
    <property type="protein sequence ID" value="OKO92717.1"/>
    <property type="molecule type" value="Genomic_DNA"/>
</dbReference>
<evidence type="ECO:0000256" key="5">
    <source>
        <dbReference type="ARBA" id="ARBA00023136"/>
    </source>
</evidence>
<evidence type="ECO:0000256" key="2">
    <source>
        <dbReference type="ARBA" id="ARBA00022448"/>
    </source>
</evidence>
<dbReference type="GO" id="GO:0016020">
    <property type="term" value="C:membrane"/>
    <property type="evidence" value="ECO:0007669"/>
    <property type="project" value="UniProtKB-SubCell"/>
</dbReference>
<dbReference type="OrthoDB" id="4139357at2759"/>
<keyword evidence="8" id="KW-1185">Reference proteome</keyword>
<comment type="caution">
    <text evidence="7">The sequence shown here is derived from an EMBL/GenBank/DDBJ whole genome shotgun (WGS) entry which is preliminary data.</text>
</comment>
<keyword evidence="2" id="KW-0813">Transport</keyword>
<feature type="transmembrane region" description="Helical" evidence="6">
    <location>
        <begin position="123"/>
        <end position="141"/>
    </location>
</feature>
<gene>
    <name evidence="7" type="ORF">PENSUB_12702</name>
</gene>